<organism evidence="1 2">
    <name type="scientific">Penicillium chermesinum</name>
    <dbReference type="NCBI Taxonomy" id="63820"/>
    <lineage>
        <taxon>Eukaryota</taxon>
        <taxon>Fungi</taxon>
        <taxon>Dikarya</taxon>
        <taxon>Ascomycota</taxon>
        <taxon>Pezizomycotina</taxon>
        <taxon>Eurotiomycetes</taxon>
        <taxon>Eurotiomycetidae</taxon>
        <taxon>Eurotiales</taxon>
        <taxon>Aspergillaceae</taxon>
        <taxon>Penicillium</taxon>
    </lineage>
</organism>
<dbReference type="RefSeq" id="XP_058335306.1">
    <property type="nucleotide sequence ID" value="XM_058472165.1"/>
</dbReference>
<accession>A0A9W9TY12</accession>
<dbReference type="EMBL" id="JAPQKS010000002">
    <property type="protein sequence ID" value="KAJ5247885.1"/>
    <property type="molecule type" value="Genomic_DNA"/>
</dbReference>
<reference evidence="1" key="2">
    <citation type="journal article" date="2023" name="IMA Fungus">
        <title>Comparative genomic study of the Penicillium genus elucidates a diverse pangenome and 15 lateral gene transfer events.</title>
        <authorList>
            <person name="Petersen C."/>
            <person name="Sorensen T."/>
            <person name="Nielsen M.R."/>
            <person name="Sondergaard T.E."/>
            <person name="Sorensen J.L."/>
            <person name="Fitzpatrick D.A."/>
            <person name="Frisvad J.C."/>
            <person name="Nielsen K.L."/>
        </authorList>
    </citation>
    <scope>NUCLEOTIDE SEQUENCE</scope>
    <source>
        <strain evidence="1">IBT 19713</strain>
    </source>
</reference>
<protein>
    <submittedName>
        <fullName evidence="1">Uncharacterized protein</fullName>
    </submittedName>
</protein>
<reference evidence="1" key="1">
    <citation type="submission" date="2022-11" db="EMBL/GenBank/DDBJ databases">
        <authorList>
            <person name="Petersen C."/>
        </authorList>
    </citation>
    <scope>NUCLEOTIDE SEQUENCE</scope>
    <source>
        <strain evidence="1">IBT 19713</strain>
    </source>
</reference>
<name>A0A9W9TY12_9EURO</name>
<dbReference type="GeneID" id="83199468"/>
<dbReference type="AlphaFoldDB" id="A0A9W9TY12"/>
<gene>
    <name evidence="1" type="ORF">N7468_002868</name>
</gene>
<evidence type="ECO:0000313" key="1">
    <source>
        <dbReference type="EMBL" id="KAJ5247885.1"/>
    </source>
</evidence>
<comment type="caution">
    <text evidence="1">The sequence shown here is derived from an EMBL/GenBank/DDBJ whole genome shotgun (WGS) entry which is preliminary data.</text>
</comment>
<keyword evidence="2" id="KW-1185">Reference proteome</keyword>
<dbReference type="Proteomes" id="UP001150941">
    <property type="component" value="Unassembled WGS sequence"/>
</dbReference>
<sequence>MFSGLVNYAQSLLASKLITVCLDGIQFGPQPIQTPKGEEVDITEMLLYPNVCGCLTTELLISISWISRLPHLVRQGKPDENPLSCTCGPILDVNRDANIEAAVYPLPHFSQATLIGSA</sequence>
<evidence type="ECO:0000313" key="2">
    <source>
        <dbReference type="Proteomes" id="UP001150941"/>
    </source>
</evidence>
<dbReference type="OrthoDB" id="10449738at2759"/>
<proteinExistence type="predicted"/>